<dbReference type="AlphaFoldDB" id="A0A834XXS5"/>
<evidence type="ECO:0000313" key="2">
    <source>
        <dbReference type="EMBL" id="KAF7994268.1"/>
    </source>
</evidence>
<gene>
    <name evidence="2" type="ORF">HCN44_003358</name>
</gene>
<protein>
    <recommendedName>
        <fullName evidence="4">Transposase domain-containing protein</fullName>
    </recommendedName>
</protein>
<accession>A0A834XXS5</accession>
<comment type="caution">
    <text evidence="2">The sequence shown here is derived from an EMBL/GenBank/DDBJ whole genome shotgun (WGS) entry which is preliminary data.</text>
</comment>
<evidence type="ECO:0008006" key="4">
    <source>
        <dbReference type="Google" id="ProtNLM"/>
    </source>
</evidence>
<feature type="compositionally biased region" description="Basic and acidic residues" evidence="1">
    <location>
        <begin position="17"/>
        <end position="26"/>
    </location>
</feature>
<dbReference type="Proteomes" id="UP000639338">
    <property type="component" value="Unassembled WGS sequence"/>
</dbReference>
<reference evidence="2 3" key="1">
    <citation type="submission" date="2020-08" db="EMBL/GenBank/DDBJ databases">
        <title>Aphidius gifuensis genome sequencing and assembly.</title>
        <authorList>
            <person name="Du Z."/>
        </authorList>
    </citation>
    <scope>NUCLEOTIDE SEQUENCE [LARGE SCALE GENOMIC DNA]</scope>
    <source>
        <strain evidence="2">YNYX2018</strain>
        <tissue evidence="2">Adults</tissue>
    </source>
</reference>
<evidence type="ECO:0000256" key="1">
    <source>
        <dbReference type="SAM" id="MobiDB-lite"/>
    </source>
</evidence>
<feature type="region of interest" description="Disordered" evidence="1">
    <location>
        <begin position="1"/>
        <end position="102"/>
    </location>
</feature>
<sequence length="694" mass="80706">MAEVHNEQILEPDDQEHDQHENERLNHQIPPDPEYLNHEIENVILERVIQNQNNDNTSSDTESDENSDEAETEDCEDGSESENEDNQTVNEEDFENSDDEEPLNACNYNQPLYVGAPITVAQSMAVIFSILMEQNVTQTCLEAIIKAINCHCIPEGHHKNSLFKFQKFFGLTTNVKNDIIKHFYCMTCEKALQNENDNCIELKGFLLIGTCDIPAKVHFWNLVSYNGLYGCPTYIWPGETYNLTPTSHTHVYPYIKSPKLRTKKNTIKYAQRALPNLPHKGVKGHCILASIMYDHIKGMASDRMHAVDAGTVKKLVTLWFDNKYQNEPYSLVYAKNLVDERLKKIKPPHFVHRMPSTIDELLHWKTSQFKMWFYYYALTLLKGIMREEYFQHFILLVAGITILDSDIMTHADINMAENYLHKFVNEFELKYGLRYCSVNIHVLLHLSHCVRLIGPLWAYSCYNYEDLNGQFLRLVHGTRHIESQIANAHYRILRVQRFFNNLPEGPVRDYCFSRRHGVKLNEKIFDNTYSVGTYSSYTNRDPVPAYIQCINHLQPIQKLERYFRLLKKDKLYISELYKRNTKTSSSCAMFKKNALQNSFCSIVCFWKVTKCQCQEINCQCDPIHYAVGRLFEYKEAFNVVGDQGVTSNIPILFECTKQERYMAIRVSRLQAVCVQVNVGNTLYLGIPVNEKEKE</sequence>
<dbReference type="PANTHER" id="PTHR46579">
    <property type="entry name" value="F5/8 TYPE C DOMAIN-CONTAINING PROTEIN-RELATED"/>
    <property type="match status" value="1"/>
</dbReference>
<feature type="compositionally biased region" description="Acidic residues" evidence="1">
    <location>
        <begin position="61"/>
        <end position="102"/>
    </location>
</feature>
<dbReference type="OrthoDB" id="7697691at2759"/>
<dbReference type="PANTHER" id="PTHR46579:SF1">
    <property type="entry name" value="F5_8 TYPE C DOMAIN-CONTAINING PROTEIN"/>
    <property type="match status" value="1"/>
</dbReference>
<proteinExistence type="predicted"/>
<organism evidence="2 3">
    <name type="scientific">Aphidius gifuensis</name>
    <name type="common">Parasitoid wasp</name>
    <dbReference type="NCBI Taxonomy" id="684658"/>
    <lineage>
        <taxon>Eukaryota</taxon>
        <taxon>Metazoa</taxon>
        <taxon>Ecdysozoa</taxon>
        <taxon>Arthropoda</taxon>
        <taxon>Hexapoda</taxon>
        <taxon>Insecta</taxon>
        <taxon>Pterygota</taxon>
        <taxon>Neoptera</taxon>
        <taxon>Endopterygota</taxon>
        <taxon>Hymenoptera</taxon>
        <taxon>Apocrita</taxon>
        <taxon>Ichneumonoidea</taxon>
        <taxon>Braconidae</taxon>
        <taxon>Aphidiinae</taxon>
        <taxon>Aphidius</taxon>
    </lineage>
</organism>
<dbReference type="EMBL" id="JACMRX010000002">
    <property type="protein sequence ID" value="KAF7994268.1"/>
    <property type="molecule type" value="Genomic_DNA"/>
</dbReference>
<name>A0A834XXS5_APHGI</name>
<evidence type="ECO:0000313" key="3">
    <source>
        <dbReference type="Proteomes" id="UP000639338"/>
    </source>
</evidence>
<keyword evidence="3" id="KW-1185">Reference proteome</keyword>